<evidence type="ECO:0000256" key="3">
    <source>
        <dbReference type="ARBA" id="ARBA00022833"/>
    </source>
</evidence>
<keyword evidence="6" id="KW-1133">Transmembrane helix</keyword>
<organism evidence="8">
    <name type="scientific">Compsopogon caeruleus</name>
    <dbReference type="NCBI Taxonomy" id="31354"/>
    <lineage>
        <taxon>Eukaryota</taxon>
        <taxon>Rhodophyta</taxon>
        <taxon>Compsopogonophyceae</taxon>
        <taxon>Compsopogonales</taxon>
        <taxon>Compsopogonaceae</taxon>
        <taxon>Compsopogon</taxon>
    </lineage>
</organism>
<dbReference type="SUPFAM" id="SSF57850">
    <property type="entry name" value="RING/U-box"/>
    <property type="match status" value="1"/>
</dbReference>
<keyword evidence="3" id="KW-0862">Zinc</keyword>
<gene>
    <name evidence="8" type="ORF">CCAE0312_LOCUS2516</name>
</gene>
<feature type="transmembrane region" description="Helical" evidence="6">
    <location>
        <begin position="84"/>
        <end position="105"/>
    </location>
</feature>
<dbReference type="PROSITE" id="PS50089">
    <property type="entry name" value="ZF_RING_2"/>
    <property type="match status" value="1"/>
</dbReference>
<feature type="transmembrane region" description="Helical" evidence="6">
    <location>
        <begin position="225"/>
        <end position="245"/>
    </location>
</feature>
<feature type="compositionally biased region" description="Polar residues" evidence="5">
    <location>
        <begin position="364"/>
        <end position="386"/>
    </location>
</feature>
<dbReference type="GO" id="GO:0012505">
    <property type="term" value="C:endomembrane system"/>
    <property type="evidence" value="ECO:0007669"/>
    <property type="project" value="TreeGrafter"/>
</dbReference>
<dbReference type="EMBL" id="HBGH01004588">
    <property type="protein sequence ID" value="CAD9230445.1"/>
    <property type="molecule type" value="Transcribed_RNA"/>
</dbReference>
<dbReference type="GO" id="GO:0061630">
    <property type="term" value="F:ubiquitin protein ligase activity"/>
    <property type="evidence" value="ECO:0007669"/>
    <property type="project" value="TreeGrafter"/>
</dbReference>
<feature type="domain" description="RING-type" evidence="7">
    <location>
        <begin position="297"/>
        <end position="342"/>
    </location>
</feature>
<accession>A0A7S1TAS7</accession>
<dbReference type="PANTHER" id="PTHR22763:SF192">
    <property type="entry name" value="RING-TYPE DOMAIN-CONTAINING PROTEIN"/>
    <property type="match status" value="1"/>
</dbReference>
<dbReference type="Gene3D" id="3.30.40.10">
    <property type="entry name" value="Zinc/RING finger domain, C3HC4 (zinc finger)"/>
    <property type="match status" value="1"/>
</dbReference>
<evidence type="ECO:0000313" key="8">
    <source>
        <dbReference type="EMBL" id="CAD9230445.1"/>
    </source>
</evidence>
<evidence type="ECO:0000256" key="5">
    <source>
        <dbReference type="SAM" id="MobiDB-lite"/>
    </source>
</evidence>
<dbReference type="Pfam" id="PF13639">
    <property type="entry name" value="zf-RING_2"/>
    <property type="match status" value="1"/>
</dbReference>
<keyword evidence="1" id="KW-0479">Metal-binding</keyword>
<dbReference type="PANTHER" id="PTHR22763">
    <property type="entry name" value="RING ZINC FINGER PROTEIN"/>
    <property type="match status" value="1"/>
</dbReference>
<feature type="compositionally biased region" description="Basic residues" evidence="5">
    <location>
        <begin position="404"/>
        <end position="414"/>
    </location>
</feature>
<evidence type="ECO:0000256" key="4">
    <source>
        <dbReference type="PROSITE-ProRule" id="PRU00175"/>
    </source>
</evidence>
<dbReference type="GO" id="GO:0008270">
    <property type="term" value="F:zinc ion binding"/>
    <property type="evidence" value="ECO:0007669"/>
    <property type="project" value="UniProtKB-KW"/>
</dbReference>
<evidence type="ECO:0000256" key="6">
    <source>
        <dbReference type="SAM" id="Phobius"/>
    </source>
</evidence>
<dbReference type="SMART" id="SM00184">
    <property type="entry name" value="RING"/>
    <property type="match status" value="1"/>
</dbReference>
<keyword evidence="6" id="KW-0472">Membrane</keyword>
<dbReference type="InterPro" id="IPR001841">
    <property type="entry name" value="Znf_RING"/>
</dbReference>
<dbReference type="SMART" id="SM00744">
    <property type="entry name" value="RINGv"/>
    <property type="match status" value="1"/>
</dbReference>
<dbReference type="InterPro" id="IPR050731">
    <property type="entry name" value="HRD1_E3_ubiq-ligases"/>
</dbReference>
<feature type="region of interest" description="Disordered" evidence="5">
    <location>
        <begin position="1"/>
        <end position="38"/>
    </location>
</feature>
<feature type="region of interest" description="Disordered" evidence="5">
    <location>
        <begin position="356"/>
        <end position="414"/>
    </location>
</feature>
<sequence>MSERGSGSATVPLLAGEVRRSLNERQTGSGEYTGVDMIDDEEASWSGDDEPGDRHSRRWGIWVGRDRWSSRWTCTMDLWMLGRLWFLILATTFILSAISLVWWIALTDSTRGWAPTRCLVKKRIFDAQCMVPENDQCPEDELEVRLVFVVENPETIAAGLGEVNAYWGPGPETFTVNILLARSRLRQFETLKEYDCWYKPGDPARVSMARYARATGYRYQINHSMAVLAILVVLGLFSLTIRAAIHRQEEMEEADRQLELRIEKHQKTSVPRWLMKRLAASCRVLRSDIITDGSVDCAICLDELFVEFDPRRTLRMPCNHLFHEDCLGQWVVVGGGRTCPLCLFDLHQCPKIPVRGRTRVPEDQPSSARESSCSGALSPRSLQGIPSASEDDTDGGAFSDHQRSNRQLHRSPWR</sequence>
<evidence type="ECO:0000256" key="2">
    <source>
        <dbReference type="ARBA" id="ARBA00022771"/>
    </source>
</evidence>
<keyword evidence="6" id="KW-0812">Transmembrane</keyword>
<dbReference type="GO" id="GO:0043161">
    <property type="term" value="P:proteasome-mediated ubiquitin-dependent protein catabolic process"/>
    <property type="evidence" value="ECO:0007669"/>
    <property type="project" value="TreeGrafter"/>
</dbReference>
<protein>
    <recommendedName>
        <fullName evidence="7">RING-type domain-containing protein</fullName>
    </recommendedName>
</protein>
<evidence type="ECO:0000259" key="7">
    <source>
        <dbReference type="PROSITE" id="PS50089"/>
    </source>
</evidence>
<reference evidence="8" key="1">
    <citation type="submission" date="2021-01" db="EMBL/GenBank/DDBJ databases">
        <authorList>
            <person name="Corre E."/>
            <person name="Pelletier E."/>
            <person name="Niang G."/>
            <person name="Scheremetjew M."/>
            <person name="Finn R."/>
            <person name="Kale V."/>
            <person name="Holt S."/>
            <person name="Cochrane G."/>
            <person name="Meng A."/>
            <person name="Brown T."/>
            <person name="Cohen L."/>
        </authorList>
    </citation>
    <scope>NUCLEOTIDE SEQUENCE</scope>
    <source>
        <strain evidence="8">SAG 36.94</strain>
    </source>
</reference>
<evidence type="ECO:0000256" key="1">
    <source>
        <dbReference type="ARBA" id="ARBA00022723"/>
    </source>
</evidence>
<dbReference type="InterPro" id="IPR013083">
    <property type="entry name" value="Znf_RING/FYVE/PHD"/>
</dbReference>
<proteinExistence type="predicted"/>
<name>A0A7S1TAS7_9RHOD</name>
<keyword evidence="2 4" id="KW-0863">Zinc-finger</keyword>
<dbReference type="AlphaFoldDB" id="A0A7S1TAS7"/>
<dbReference type="InterPro" id="IPR011016">
    <property type="entry name" value="Znf_RING-CH"/>
</dbReference>